<sequence>MRHVRAGRVQVDFDSSVNTVRALGRFLRGKDHRGMSVGPGSARLAALASAPPHSVRRRIFTGMGAAQAIPLDRARQIRGEDLAQWVVDQYGPGPHPAVVIGSASGGAVHLAAALRAPFLPQTTLVGLRDATSHPDDPAGAMQALAPTARLIARNNPELAVYHMHDPAQDRPMIEAMAYIRLKRLTLGRVYERFLAERLAPGASVIVLDCARRWGSTEVGERAYFQFGCLGGLPEEEYFDSGDRVARYLAEQDSPWRRWEPPTPDARRPEAEWGFHPALLPDLEQVTERYGYCLRRLAVSEPQDLSRFTADLYRWWYYRRGLPATRLVVESYVQWDPHWILRLGAVPFWMRFNMEPDYEELARYLDEGEPYDKINLNLFSQGLWSPGVVPVERWQELIEKYAREEGEIVGVDIRAYPLDVGSSLRYQPAYAALPSRQPMPAPLAMRDIDRFLDETDRAYPLTWR</sequence>
<evidence type="ECO:0000313" key="2">
    <source>
        <dbReference type="Proteomes" id="UP001501666"/>
    </source>
</evidence>
<gene>
    <name evidence="1" type="ORF">GCM10010412_099510</name>
</gene>
<evidence type="ECO:0000313" key="1">
    <source>
        <dbReference type="EMBL" id="GAA2701659.1"/>
    </source>
</evidence>
<keyword evidence="2" id="KW-1185">Reference proteome</keyword>
<comment type="caution">
    <text evidence="1">The sequence shown here is derived from an EMBL/GenBank/DDBJ whole genome shotgun (WGS) entry which is preliminary data.</text>
</comment>
<organism evidence="1 2">
    <name type="scientific">Nonomuraea recticatena</name>
    <dbReference type="NCBI Taxonomy" id="46178"/>
    <lineage>
        <taxon>Bacteria</taxon>
        <taxon>Bacillati</taxon>
        <taxon>Actinomycetota</taxon>
        <taxon>Actinomycetes</taxon>
        <taxon>Streptosporangiales</taxon>
        <taxon>Streptosporangiaceae</taxon>
        <taxon>Nonomuraea</taxon>
    </lineage>
</organism>
<dbReference type="Proteomes" id="UP001501666">
    <property type="component" value="Unassembled WGS sequence"/>
</dbReference>
<protein>
    <submittedName>
        <fullName evidence="1">Uncharacterized protein</fullName>
    </submittedName>
</protein>
<proteinExistence type="predicted"/>
<name>A0ABN3TGL3_9ACTN</name>
<reference evidence="1 2" key="1">
    <citation type="journal article" date="2019" name="Int. J. Syst. Evol. Microbiol.">
        <title>The Global Catalogue of Microorganisms (GCM) 10K type strain sequencing project: providing services to taxonomists for standard genome sequencing and annotation.</title>
        <authorList>
            <consortium name="The Broad Institute Genomics Platform"/>
            <consortium name="The Broad Institute Genome Sequencing Center for Infectious Disease"/>
            <person name="Wu L."/>
            <person name="Ma J."/>
        </authorList>
    </citation>
    <scope>NUCLEOTIDE SEQUENCE [LARGE SCALE GENOMIC DNA]</scope>
    <source>
        <strain evidence="1 2">JCM 6835</strain>
    </source>
</reference>
<accession>A0ABN3TGL3</accession>
<dbReference type="EMBL" id="BAAATE010000070">
    <property type="protein sequence ID" value="GAA2701659.1"/>
    <property type="molecule type" value="Genomic_DNA"/>
</dbReference>